<protein>
    <recommendedName>
        <fullName evidence="5">DUF234 domain-containing protein</fullName>
    </recommendedName>
</protein>
<feature type="domain" description="DUF234" evidence="2">
    <location>
        <begin position="308"/>
        <end position="398"/>
    </location>
</feature>
<dbReference type="Gene3D" id="3.40.50.300">
    <property type="entry name" value="P-loop containing nucleotide triphosphate hydrolases"/>
    <property type="match status" value="1"/>
</dbReference>
<dbReference type="PATRIC" id="fig|1235802.3.peg.4453"/>
<dbReference type="SUPFAM" id="SSF52540">
    <property type="entry name" value="P-loop containing nucleoside triphosphate hydrolases"/>
    <property type="match status" value="1"/>
</dbReference>
<proteinExistence type="predicted"/>
<keyword evidence="4" id="KW-1185">Reference proteome</keyword>
<accession>N1ZYJ2</accession>
<dbReference type="EMBL" id="AQFT01000124">
    <property type="protein sequence ID" value="EMZ22102.1"/>
    <property type="molecule type" value="Genomic_DNA"/>
</dbReference>
<dbReference type="Proteomes" id="UP000012589">
    <property type="component" value="Unassembled WGS sequence"/>
</dbReference>
<name>N1ZYJ2_9FIRM</name>
<dbReference type="InterPro" id="IPR027417">
    <property type="entry name" value="P-loop_NTPase"/>
</dbReference>
<organism evidence="3 4">
    <name type="scientific">Eubacterium plexicaudatum ASF492</name>
    <dbReference type="NCBI Taxonomy" id="1235802"/>
    <lineage>
        <taxon>Bacteria</taxon>
        <taxon>Bacillati</taxon>
        <taxon>Bacillota</taxon>
        <taxon>Clostridia</taxon>
        <taxon>Eubacteriales</taxon>
        <taxon>Eubacteriaceae</taxon>
        <taxon>Eubacterium</taxon>
    </lineage>
</organism>
<evidence type="ECO:0000313" key="3">
    <source>
        <dbReference type="EMBL" id="EMZ22102.1"/>
    </source>
</evidence>
<dbReference type="Pfam" id="PF03008">
    <property type="entry name" value="DUF234"/>
    <property type="match status" value="1"/>
</dbReference>
<evidence type="ECO:0000259" key="2">
    <source>
        <dbReference type="Pfam" id="PF03008"/>
    </source>
</evidence>
<dbReference type="InterPro" id="IPR004256">
    <property type="entry name" value="DUF234"/>
</dbReference>
<dbReference type="STRING" id="1235802.C823_04190"/>
<comment type="caution">
    <text evidence="3">The sequence shown here is derived from an EMBL/GenBank/DDBJ whole genome shotgun (WGS) entry which is preliminary data.</text>
</comment>
<evidence type="ECO:0000313" key="4">
    <source>
        <dbReference type="Proteomes" id="UP000012589"/>
    </source>
</evidence>
<dbReference type="PANTHER" id="PTHR34704">
    <property type="entry name" value="ATPASE"/>
    <property type="match status" value="1"/>
</dbReference>
<dbReference type="HOGENOM" id="CLU_041137_3_0_9"/>
<dbReference type="eggNOG" id="COG1672">
    <property type="taxonomic scope" value="Bacteria"/>
</dbReference>
<evidence type="ECO:0000259" key="1">
    <source>
        <dbReference type="Pfam" id="PF01637"/>
    </source>
</evidence>
<gene>
    <name evidence="3" type="ORF">C823_04190</name>
</gene>
<dbReference type="AlphaFoldDB" id="N1ZYJ2"/>
<dbReference type="PANTHER" id="PTHR34704:SF1">
    <property type="entry name" value="ATPASE"/>
    <property type="match status" value="1"/>
</dbReference>
<feature type="domain" description="ATPase" evidence="1">
    <location>
        <begin position="4"/>
        <end position="195"/>
    </location>
</feature>
<dbReference type="Pfam" id="PF01637">
    <property type="entry name" value="ATPase_2"/>
    <property type="match status" value="1"/>
</dbReference>
<dbReference type="InterPro" id="IPR011579">
    <property type="entry name" value="ATPase_dom"/>
</dbReference>
<reference evidence="3 4" key="1">
    <citation type="journal article" date="2014" name="Genome Announc.">
        <title>Draft genome sequences of the altered schaedler flora, a defined bacterial community from gnotobiotic mice.</title>
        <authorList>
            <person name="Wannemuehler M.J."/>
            <person name="Overstreet A.M."/>
            <person name="Ward D.V."/>
            <person name="Phillips G.J."/>
        </authorList>
    </citation>
    <scope>NUCLEOTIDE SEQUENCE [LARGE SCALE GENOMIC DNA]</scope>
    <source>
        <strain evidence="3 4">ASF492</strain>
    </source>
</reference>
<dbReference type="OrthoDB" id="9813134at2"/>
<sequence length="453" mass="52956">MVIRHTELKKIEQQYEKNGNQLVVLYGREGCDKEALIRIFCKGKNFFYYRARKASAQEQCMQFGHEIEKQYTLSLSKYQYTEFFNRIRSGDASKLVVVIDEFQYIAKRDEEFFKAILKLKAKKLYPGPVLIILASSSIAWVEQELEQLLEDGIKKVDTMVKLDDLKFLDMVRSYPEYSVSDCVKAYGILGGVSSYMNRWNSKKDIRSNICKHILSPSGFLFAEAERFIGSELRELAIYDTILAAIAAGYRKLNDLFNQTGFSRAKISVYMKNLAAFEVVEKVNSFETGGWENAQKGIYQIRSNYVNFWFRFVYPHLSDLYMMTPETFYETYIEKELDDYMNRYFVQVCMEYLELLNMVEKLPIRIHKAGTWVGKTGNIDIIAQDSARNNLIGLCNWSKPQLTYEMCEKLFDTMKKAKLKSDHYYLFSAKSFDEELLEKAKEDKRLVLVDMTQL</sequence>
<evidence type="ECO:0008006" key="5">
    <source>
        <dbReference type="Google" id="ProtNLM"/>
    </source>
</evidence>
<dbReference type="GO" id="GO:0005524">
    <property type="term" value="F:ATP binding"/>
    <property type="evidence" value="ECO:0007669"/>
    <property type="project" value="InterPro"/>
</dbReference>